<dbReference type="Pfam" id="PF12833">
    <property type="entry name" value="HTH_18"/>
    <property type="match status" value="1"/>
</dbReference>
<dbReference type="RefSeq" id="WP_057953107.1">
    <property type="nucleotide sequence ID" value="NZ_CP013118.1"/>
</dbReference>
<dbReference type="SMART" id="SM00342">
    <property type="entry name" value="HTH_ARAC"/>
    <property type="match status" value="1"/>
</dbReference>
<reference evidence="6 7" key="1">
    <citation type="submission" date="2015-11" db="EMBL/GenBank/DDBJ databases">
        <title>Description and complete genome sequence of a novel strain predominating in hypersaline microbial mats and representing a new family of the Bacteriodetes phylum.</title>
        <authorList>
            <person name="Spring S."/>
            <person name="Bunk B."/>
            <person name="Sproer C."/>
            <person name="Klenk H.-P."/>
        </authorList>
    </citation>
    <scope>NUCLEOTIDE SEQUENCE [LARGE SCALE GENOMIC DNA]</scope>
    <source>
        <strain evidence="6 7">L21-Spi-D4</strain>
    </source>
</reference>
<evidence type="ECO:0000256" key="2">
    <source>
        <dbReference type="ARBA" id="ARBA00023125"/>
    </source>
</evidence>
<dbReference type="GO" id="GO:0003700">
    <property type="term" value="F:DNA-binding transcription factor activity"/>
    <property type="evidence" value="ECO:0007669"/>
    <property type="project" value="InterPro"/>
</dbReference>
<keyword evidence="2 6" id="KW-0238">DNA-binding</keyword>
<evidence type="ECO:0000313" key="7">
    <source>
        <dbReference type="Proteomes" id="UP000064893"/>
    </source>
</evidence>
<proteinExistence type="predicted"/>
<dbReference type="InterPro" id="IPR020449">
    <property type="entry name" value="Tscrpt_reg_AraC-type_HTH"/>
</dbReference>
<dbReference type="PROSITE" id="PS01124">
    <property type="entry name" value="HTH_ARAC_FAMILY_2"/>
    <property type="match status" value="1"/>
</dbReference>
<dbReference type="InterPro" id="IPR018060">
    <property type="entry name" value="HTH_AraC"/>
</dbReference>
<evidence type="ECO:0000259" key="5">
    <source>
        <dbReference type="PROSITE" id="PS01124"/>
    </source>
</evidence>
<accession>A0A0S2I0G9</accession>
<keyword evidence="4" id="KW-0472">Membrane</keyword>
<keyword evidence="1" id="KW-0805">Transcription regulation</keyword>
<dbReference type="AlphaFoldDB" id="A0A0S2I0G9"/>
<dbReference type="PATRIC" id="fig|1307839.3.peg.2145"/>
<evidence type="ECO:0000313" key="6">
    <source>
        <dbReference type="EMBL" id="ALO15669.1"/>
    </source>
</evidence>
<feature type="transmembrane region" description="Helical" evidence="4">
    <location>
        <begin position="30"/>
        <end position="48"/>
    </location>
</feature>
<dbReference type="OrthoDB" id="1157591at2"/>
<sequence length="375" mass="43595">MTTILIIGIFEALFLGILVLTKRQKAVPDYFLAVLLFVMGFTIVASYIEQYNIVNNYPYPFFIHVSPPLIFLHGPLLWFYIKSFTTVKFKFKPHYLLHFAPFLLAFILMWVSTYSMPAENRIAEMQSENFKANPIYPVMVNGIALFTQGYFIWGLLLISRYRKKIRNYYSKVENIDLSWLKFILVAAIIAYAINSLLFLGDYFLNLLNFQVLQLSTFIVGSLFILTMGFYGLRQTNVFYSVNQPGINVEKQAHADNQQPLQTKDEAFVHQLLEYMNIEKPYLKPDLTLKELSHQLNVSPDYFSGILNRNLHMRFFDFVNQFRVEAFKDACQDKAKQNFSIIAIAYDCGFNSKATFNRVFKNMTGYTPGAYQKKAQ</sequence>
<dbReference type="PANTHER" id="PTHR43280:SF29">
    <property type="entry name" value="ARAC-FAMILY TRANSCRIPTIONAL REGULATOR"/>
    <property type="match status" value="1"/>
</dbReference>
<feature type="domain" description="HTH araC/xylS-type" evidence="5">
    <location>
        <begin position="269"/>
        <end position="373"/>
    </location>
</feature>
<dbReference type="GO" id="GO:0043565">
    <property type="term" value="F:sequence-specific DNA binding"/>
    <property type="evidence" value="ECO:0007669"/>
    <property type="project" value="InterPro"/>
</dbReference>
<evidence type="ECO:0000256" key="3">
    <source>
        <dbReference type="ARBA" id="ARBA00023163"/>
    </source>
</evidence>
<gene>
    <name evidence="6" type="ORF">L21SP5_02030</name>
</gene>
<feature type="transmembrane region" description="Helical" evidence="4">
    <location>
        <begin position="6"/>
        <end position="23"/>
    </location>
</feature>
<dbReference type="EMBL" id="CP013118">
    <property type="protein sequence ID" value="ALO15669.1"/>
    <property type="molecule type" value="Genomic_DNA"/>
</dbReference>
<feature type="transmembrane region" description="Helical" evidence="4">
    <location>
        <begin position="211"/>
        <end position="232"/>
    </location>
</feature>
<keyword evidence="4" id="KW-0812">Transmembrane</keyword>
<dbReference type="PRINTS" id="PR00032">
    <property type="entry name" value="HTHARAC"/>
</dbReference>
<organism evidence="6 7">
    <name type="scientific">Salinivirga cyanobacteriivorans</name>
    <dbReference type="NCBI Taxonomy" id="1307839"/>
    <lineage>
        <taxon>Bacteria</taxon>
        <taxon>Pseudomonadati</taxon>
        <taxon>Bacteroidota</taxon>
        <taxon>Bacteroidia</taxon>
        <taxon>Bacteroidales</taxon>
        <taxon>Salinivirgaceae</taxon>
        <taxon>Salinivirga</taxon>
    </lineage>
</organism>
<feature type="transmembrane region" description="Helical" evidence="4">
    <location>
        <begin position="60"/>
        <end position="81"/>
    </location>
</feature>
<dbReference type="Gene3D" id="1.10.10.60">
    <property type="entry name" value="Homeodomain-like"/>
    <property type="match status" value="2"/>
</dbReference>
<name>A0A0S2I0G9_9BACT</name>
<dbReference type="SUPFAM" id="SSF46689">
    <property type="entry name" value="Homeodomain-like"/>
    <property type="match status" value="1"/>
</dbReference>
<dbReference type="STRING" id="1307839.L21SP5_02030"/>
<feature type="transmembrane region" description="Helical" evidence="4">
    <location>
        <begin position="135"/>
        <end position="158"/>
    </location>
</feature>
<feature type="transmembrane region" description="Helical" evidence="4">
    <location>
        <begin position="93"/>
        <end position="115"/>
    </location>
</feature>
<keyword evidence="3" id="KW-0804">Transcription</keyword>
<keyword evidence="7" id="KW-1185">Reference proteome</keyword>
<dbReference type="KEGG" id="blq:L21SP5_02030"/>
<dbReference type="PANTHER" id="PTHR43280">
    <property type="entry name" value="ARAC-FAMILY TRANSCRIPTIONAL REGULATOR"/>
    <property type="match status" value="1"/>
</dbReference>
<dbReference type="Proteomes" id="UP000064893">
    <property type="component" value="Chromosome"/>
</dbReference>
<protein>
    <submittedName>
        <fullName evidence="6">DNA-binding transcriptional regulator MelR</fullName>
    </submittedName>
</protein>
<evidence type="ECO:0000256" key="4">
    <source>
        <dbReference type="SAM" id="Phobius"/>
    </source>
</evidence>
<dbReference type="InterPro" id="IPR009057">
    <property type="entry name" value="Homeodomain-like_sf"/>
</dbReference>
<feature type="transmembrane region" description="Helical" evidence="4">
    <location>
        <begin position="179"/>
        <end position="199"/>
    </location>
</feature>
<keyword evidence="4" id="KW-1133">Transmembrane helix</keyword>
<evidence type="ECO:0000256" key="1">
    <source>
        <dbReference type="ARBA" id="ARBA00023015"/>
    </source>
</evidence>